<dbReference type="KEGG" id="asr:WL1483_3703"/>
<dbReference type="RefSeq" id="WP_060587485.1">
    <property type="nucleotide sequence ID" value="NZ_CP013067.1"/>
</dbReference>
<reference evidence="1 2" key="2">
    <citation type="journal article" date="2016" name="Genome Announc.">
        <title>Complete Genome Sequence of the Highly Virulent Aeromonas schubertii Strain WL1483, Isolated from Diseased Snakehead Fish (Channa argus) in China.</title>
        <authorList>
            <person name="Liu L."/>
            <person name="Li N."/>
            <person name="Zhang D."/>
            <person name="Fu X."/>
            <person name="Shi C."/>
            <person name="Lin Q."/>
            <person name="Hao G."/>
        </authorList>
    </citation>
    <scope>NUCLEOTIDE SEQUENCE [LARGE SCALE GENOMIC DNA]</scope>
    <source>
        <strain evidence="1 2">WL1483</strain>
    </source>
</reference>
<dbReference type="Pfam" id="PF05926">
    <property type="entry name" value="Phage_GPL"/>
    <property type="match status" value="1"/>
</dbReference>
<dbReference type="EMBL" id="CP013067">
    <property type="protein sequence ID" value="ALP43122.1"/>
    <property type="molecule type" value="Genomic_DNA"/>
</dbReference>
<sequence length="153" mass="16389">MFTGKPLDYSDQQISNNGFWPDVAVAEFERRSAQPADLDRQTIASALLSAIGQINLQLDAYQDGQQALGFACAADVPGPAIEGGNNALTEHYLGAVFARARAELLPAAASVTERQVANLTAEREPVTRESLLAISQQLVRLIKGKRRAGVALL</sequence>
<reference evidence="2" key="1">
    <citation type="submission" date="2015-10" db="EMBL/GenBank/DDBJ databases">
        <title>Complete Genome Sequence of Aeromonas schubertii strain WL1483.</title>
        <authorList>
            <person name="Liu L."/>
        </authorList>
    </citation>
    <scope>NUCLEOTIDE SEQUENCE [LARGE SCALE GENOMIC DNA]</scope>
    <source>
        <strain evidence="2">WL1483</strain>
    </source>
</reference>
<evidence type="ECO:0000313" key="2">
    <source>
        <dbReference type="Proteomes" id="UP000058114"/>
    </source>
</evidence>
<protein>
    <submittedName>
        <fullName evidence="1">Phage head completion protein</fullName>
    </submittedName>
</protein>
<dbReference type="PATRIC" id="fig|652.5.peg.3831"/>
<dbReference type="InterPro" id="IPR009225">
    <property type="entry name" value="Phage_head_completion_GpL"/>
</dbReference>
<gene>
    <name evidence="1" type="ORF">WL1483_3703</name>
</gene>
<organism evidence="1 2">
    <name type="scientific">Aeromonas schubertii</name>
    <dbReference type="NCBI Taxonomy" id="652"/>
    <lineage>
        <taxon>Bacteria</taxon>
        <taxon>Pseudomonadati</taxon>
        <taxon>Pseudomonadota</taxon>
        <taxon>Gammaproteobacteria</taxon>
        <taxon>Aeromonadales</taxon>
        <taxon>Aeromonadaceae</taxon>
        <taxon>Aeromonas</taxon>
    </lineage>
</organism>
<evidence type="ECO:0000313" key="1">
    <source>
        <dbReference type="EMBL" id="ALP43122.1"/>
    </source>
</evidence>
<dbReference type="Proteomes" id="UP000058114">
    <property type="component" value="Chromosome"/>
</dbReference>
<accession>A0A0S2SN80</accession>
<dbReference type="AlphaFoldDB" id="A0A0S2SN80"/>
<name>A0A0S2SN80_9GAMM</name>
<proteinExistence type="predicted"/>